<dbReference type="OrthoDB" id="3267861at2759"/>
<dbReference type="InParanoid" id="A0A0C3P776"/>
<dbReference type="EMBL" id="KN831955">
    <property type="protein sequence ID" value="KIO09235.1"/>
    <property type="molecule type" value="Genomic_DNA"/>
</dbReference>
<gene>
    <name evidence="1" type="ORF">M404DRAFT_22410</name>
</gene>
<sequence>MDIKFIGSGAAAKALTYYVSDYITKNELQVHVGLQAIRAAMDSHRKHFMGDVEASSTVCERNLLTKAVNAMMGRRKVSHQQVMSYLIGGGDYYTSHEFHTIQFYEFIDIVLLHELHIDGDCDCGAQAGADCPGNVCGSMCMAHASDDTLSVVLEPLDYTMHPTMAPFEEMCLWQFWEQMQKVKRTGSNTDMALEKHTVHENDATGSAAKHPAYSCRFRVPFADPMHLQFSTHKLCMCNTFVMPILLGESIPLPRKVDWHMEEFCRAMLLLFSFDAYHFGASASSIISNFLIELECRDARDVVWDEYNKKTPWGKDSSDFRVQKASGFDVELLKEALILDLDLDQTDQCESESQLSGDLDDQSGAVLPQDELDIIAMLRALHGNLKRHEHSNTFDG</sequence>
<dbReference type="AlphaFoldDB" id="A0A0C3P776"/>
<accession>A0A0C3P776</accession>
<reference evidence="2" key="2">
    <citation type="submission" date="2015-01" db="EMBL/GenBank/DDBJ databases">
        <title>Evolutionary Origins and Diversification of the Mycorrhizal Mutualists.</title>
        <authorList>
            <consortium name="DOE Joint Genome Institute"/>
            <consortium name="Mycorrhizal Genomics Consortium"/>
            <person name="Kohler A."/>
            <person name="Kuo A."/>
            <person name="Nagy L.G."/>
            <person name="Floudas D."/>
            <person name="Copeland A."/>
            <person name="Barry K.W."/>
            <person name="Cichocki N."/>
            <person name="Veneault-Fourrey C."/>
            <person name="LaButti K."/>
            <person name="Lindquist E.A."/>
            <person name="Lipzen A."/>
            <person name="Lundell T."/>
            <person name="Morin E."/>
            <person name="Murat C."/>
            <person name="Riley R."/>
            <person name="Ohm R."/>
            <person name="Sun H."/>
            <person name="Tunlid A."/>
            <person name="Henrissat B."/>
            <person name="Grigoriev I.V."/>
            <person name="Hibbett D.S."/>
            <person name="Martin F."/>
        </authorList>
    </citation>
    <scope>NUCLEOTIDE SEQUENCE [LARGE SCALE GENOMIC DNA]</scope>
    <source>
        <strain evidence="2">Marx 270</strain>
    </source>
</reference>
<proteinExistence type="predicted"/>
<keyword evidence="2" id="KW-1185">Reference proteome</keyword>
<organism evidence="1 2">
    <name type="scientific">Pisolithus tinctorius Marx 270</name>
    <dbReference type="NCBI Taxonomy" id="870435"/>
    <lineage>
        <taxon>Eukaryota</taxon>
        <taxon>Fungi</taxon>
        <taxon>Dikarya</taxon>
        <taxon>Basidiomycota</taxon>
        <taxon>Agaricomycotina</taxon>
        <taxon>Agaricomycetes</taxon>
        <taxon>Agaricomycetidae</taxon>
        <taxon>Boletales</taxon>
        <taxon>Sclerodermatineae</taxon>
        <taxon>Pisolithaceae</taxon>
        <taxon>Pisolithus</taxon>
    </lineage>
</organism>
<evidence type="ECO:0000313" key="1">
    <source>
        <dbReference type="EMBL" id="KIO09235.1"/>
    </source>
</evidence>
<name>A0A0C3P776_PISTI</name>
<evidence type="ECO:0000313" key="2">
    <source>
        <dbReference type="Proteomes" id="UP000054217"/>
    </source>
</evidence>
<dbReference type="HOGENOM" id="CLU_698521_0_0_1"/>
<dbReference type="Proteomes" id="UP000054217">
    <property type="component" value="Unassembled WGS sequence"/>
</dbReference>
<reference evidence="1 2" key="1">
    <citation type="submission" date="2014-04" db="EMBL/GenBank/DDBJ databases">
        <authorList>
            <consortium name="DOE Joint Genome Institute"/>
            <person name="Kuo A."/>
            <person name="Kohler A."/>
            <person name="Costa M.D."/>
            <person name="Nagy L.G."/>
            <person name="Floudas D."/>
            <person name="Copeland A."/>
            <person name="Barry K.W."/>
            <person name="Cichocki N."/>
            <person name="Veneault-Fourrey C."/>
            <person name="LaButti K."/>
            <person name="Lindquist E.A."/>
            <person name="Lipzen A."/>
            <person name="Lundell T."/>
            <person name="Morin E."/>
            <person name="Murat C."/>
            <person name="Sun H."/>
            <person name="Tunlid A."/>
            <person name="Henrissat B."/>
            <person name="Grigoriev I.V."/>
            <person name="Hibbett D.S."/>
            <person name="Martin F."/>
            <person name="Nordberg H.P."/>
            <person name="Cantor M.N."/>
            <person name="Hua S.X."/>
        </authorList>
    </citation>
    <scope>NUCLEOTIDE SEQUENCE [LARGE SCALE GENOMIC DNA]</scope>
    <source>
        <strain evidence="1 2">Marx 270</strain>
    </source>
</reference>
<protein>
    <submittedName>
        <fullName evidence="1">Uncharacterized protein</fullName>
    </submittedName>
</protein>